<feature type="transmembrane region" description="Helical" evidence="1">
    <location>
        <begin position="76"/>
        <end position="96"/>
    </location>
</feature>
<protein>
    <submittedName>
        <fullName evidence="2">YibE/F-like protein</fullName>
    </submittedName>
</protein>
<feature type="transmembrane region" description="Helical" evidence="1">
    <location>
        <begin position="179"/>
        <end position="202"/>
    </location>
</feature>
<gene>
    <name evidence="2" type="ORF">SAMN05216529_101428</name>
</gene>
<dbReference type="EMBL" id="UHJJ01000001">
    <property type="protein sequence ID" value="SUQ12531.1"/>
    <property type="molecule type" value="Genomic_DNA"/>
</dbReference>
<dbReference type="AlphaFoldDB" id="A0A316A417"/>
<keyword evidence="3" id="KW-1185">Reference proteome</keyword>
<reference evidence="3" key="1">
    <citation type="submission" date="2017-07" db="EMBL/GenBank/DDBJ databases">
        <authorList>
            <person name="Varghese N."/>
            <person name="Submissions S."/>
        </authorList>
    </citation>
    <scope>NUCLEOTIDE SEQUENCE [LARGE SCALE GENOMIC DNA]</scope>
    <source>
        <strain evidence="3">NLAE-zl-C134</strain>
    </source>
</reference>
<dbReference type="Pfam" id="PF07907">
    <property type="entry name" value="YibE_F"/>
    <property type="match status" value="1"/>
</dbReference>
<feature type="transmembrane region" description="Helical" evidence="1">
    <location>
        <begin position="116"/>
        <end position="136"/>
    </location>
</feature>
<proteinExistence type="predicted"/>
<dbReference type="PIRSF" id="PIRSF031503">
    <property type="entry name" value="UCP031503_mp"/>
    <property type="match status" value="1"/>
</dbReference>
<keyword evidence="1" id="KW-0812">Transmembrane</keyword>
<dbReference type="RefSeq" id="WP_109708548.1">
    <property type="nucleotide sequence ID" value="NZ_QGDS01000001.1"/>
</dbReference>
<dbReference type="InterPro" id="IPR012507">
    <property type="entry name" value="YibE_F"/>
</dbReference>
<dbReference type="OrthoDB" id="5753718at2"/>
<dbReference type="PANTHER" id="PTHR41771:SF1">
    <property type="entry name" value="MEMBRANE PROTEIN"/>
    <property type="match status" value="1"/>
</dbReference>
<keyword evidence="1" id="KW-0472">Membrane</keyword>
<evidence type="ECO:0000313" key="3">
    <source>
        <dbReference type="Proteomes" id="UP000254051"/>
    </source>
</evidence>
<dbReference type="PANTHER" id="PTHR41771">
    <property type="entry name" value="MEMBRANE PROTEIN-RELATED"/>
    <property type="match status" value="1"/>
</dbReference>
<organism evidence="2 3">
    <name type="scientific">Faecalicatena contorta</name>
    <dbReference type="NCBI Taxonomy" id="39482"/>
    <lineage>
        <taxon>Bacteria</taxon>
        <taxon>Bacillati</taxon>
        <taxon>Bacillota</taxon>
        <taxon>Clostridia</taxon>
        <taxon>Lachnospirales</taxon>
        <taxon>Lachnospiraceae</taxon>
        <taxon>Faecalicatena</taxon>
    </lineage>
</organism>
<keyword evidence="1" id="KW-1133">Transmembrane helix</keyword>
<evidence type="ECO:0000313" key="2">
    <source>
        <dbReference type="EMBL" id="SUQ12531.1"/>
    </source>
</evidence>
<accession>A0A316A417</accession>
<sequence length="257" mass="27827">MIGILALVLFILILVVAGDRGAVSVMALTGNIIILSLAVILLARGHSPILITLLAGGIISYITLVKQNGKNVKTGAAFLATAIVMLLLMFAIYSMVWASKSGGLNEIQAMQEDVMYYYSVDIHINMLHIAVCIYLLSTLGAVLDTTLSITSSVYEVAAHKPDLSRKELYHSGLQIGKEIIGTTINTLLFAYLGESILLFAYLKMGKFTFETILNSKFLFQDVAVMLFGGIACLLAVPVASICIAYFIRPENIVLSEQ</sequence>
<dbReference type="Proteomes" id="UP000254051">
    <property type="component" value="Unassembled WGS sequence"/>
</dbReference>
<dbReference type="InterPro" id="IPR014564">
    <property type="entry name" value="UCP031503_TM"/>
</dbReference>
<name>A0A316A417_9FIRM</name>
<feature type="transmembrane region" description="Helical" evidence="1">
    <location>
        <begin position="33"/>
        <end position="64"/>
    </location>
</feature>
<evidence type="ECO:0000256" key="1">
    <source>
        <dbReference type="SAM" id="Phobius"/>
    </source>
</evidence>
<feature type="transmembrane region" description="Helical" evidence="1">
    <location>
        <begin position="222"/>
        <end position="247"/>
    </location>
</feature>